<evidence type="ECO:0000313" key="1">
    <source>
        <dbReference type="EMBL" id="CAI8762226.1"/>
    </source>
</evidence>
<dbReference type="AlphaFoldDB" id="A0AA35XU84"/>
<evidence type="ECO:0000313" key="2">
    <source>
        <dbReference type="Proteomes" id="UP001158598"/>
    </source>
</evidence>
<gene>
    <name evidence="1" type="ORF">MCNOR_0858</name>
</gene>
<sequence>MPPDIPSHSSFERLEFYHTVVPLLFGKNARTIVQLRRKSCDNSRQWWVSRIKTIALTVLVPSFQESRVSSCGSMNEVRSPDQDSNAVTGFRSGSLRETVAVRDLPRSFDREDDGALAHLAPEVVGDAID</sequence>
<proteinExistence type="predicted"/>
<dbReference type="EMBL" id="OX458332">
    <property type="protein sequence ID" value="CAI8762226.1"/>
    <property type="molecule type" value="Genomic_DNA"/>
</dbReference>
<name>A0AA35XU84_METCP</name>
<protein>
    <submittedName>
        <fullName evidence="1">Uncharacterized protein</fullName>
    </submittedName>
</protein>
<dbReference type="Proteomes" id="UP001158598">
    <property type="component" value="Chromosome"/>
</dbReference>
<reference evidence="1" key="1">
    <citation type="submission" date="2023-03" db="EMBL/GenBank/DDBJ databases">
        <authorList>
            <person name="Pearce D."/>
        </authorList>
    </citation>
    <scope>NUCLEOTIDE SEQUENCE</scope>
    <source>
        <strain evidence="1">Mc</strain>
    </source>
</reference>
<accession>A0AA35XU84</accession>
<organism evidence="1 2">
    <name type="scientific">Methylococcus capsulatus</name>
    <dbReference type="NCBI Taxonomy" id="414"/>
    <lineage>
        <taxon>Bacteria</taxon>
        <taxon>Pseudomonadati</taxon>
        <taxon>Pseudomonadota</taxon>
        <taxon>Gammaproteobacteria</taxon>
        <taxon>Methylococcales</taxon>
        <taxon>Methylococcaceae</taxon>
        <taxon>Methylococcus</taxon>
    </lineage>
</organism>